<proteinExistence type="predicted"/>
<name>A0A2W1DQZ0_9PLEO</name>
<dbReference type="Proteomes" id="UP000245464">
    <property type="component" value="Chromosome 4"/>
</dbReference>
<dbReference type="PROSITE" id="PS50053">
    <property type="entry name" value="UBIQUITIN_2"/>
    <property type="match status" value="1"/>
</dbReference>
<dbReference type="InterPro" id="IPR050158">
    <property type="entry name" value="Ubiquitin_ubiquitin-like"/>
</dbReference>
<dbReference type="FunFam" id="3.10.20.90:FF:000222">
    <property type="entry name" value="Polyubiquitin 5"/>
    <property type="match status" value="1"/>
</dbReference>
<protein>
    <submittedName>
        <fullName evidence="1">Ubiquitin multi-domain protein</fullName>
    </submittedName>
</protein>
<dbReference type="EMBL" id="NQIK02000004">
    <property type="protein sequence ID" value="KAF7572294.1"/>
    <property type="molecule type" value="Genomic_DNA"/>
</dbReference>
<dbReference type="PRINTS" id="PR00348">
    <property type="entry name" value="UBIQUITIN"/>
</dbReference>
<evidence type="ECO:0000313" key="2">
    <source>
        <dbReference type="Proteomes" id="UP000245464"/>
    </source>
</evidence>
<dbReference type="InterPro" id="IPR000626">
    <property type="entry name" value="Ubiquitin-like_dom"/>
</dbReference>
<dbReference type="InterPro" id="IPR019956">
    <property type="entry name" value="Ubiquitin_dom"/>
</dbReference>
<dbReference type="KEGG" id="ptrr:6341769"/>
<sequence>MLGTPLNCELGEGEVVVNNDLRISFHRTIRVPDNDQKSFLPPDLGAYPLKPIQAYSKKMPTEMTSKGGLFFPMYQSEAMWINFECRKSQHYIIKIYVGGVNAISGEAAVEDAGTKLRRQAKLARQHANVDAASSLQDYIIVPGQKWLDGIAEADGSVRQFVAMPFGSGYSVESQVTGKDAAGGIQFEITPYKPPQVASNTQRSANGHQKSFSIFVKTLTGKHITLSVWKEDTISMIKDMIQVKEGIPLSQQRLIFNGKQLEDGRTLADYGIENEFTIVLVLNLRGGGTGPPLEMAVAAGGKIKQGIVADKLADHWQSARTTVLNVQILNSAVYRTVTGEDPPTMPIDAKTYARHGLPFYDLYEEQSGISGDFSMIKSIGQIDHKEDDTATPKIVKIGEQATQLRVGLTNPNGPLRGFRTASDLKKEYEGFHVVQF</sequence>
<accession>A0A2W1DQZ0</accession>
<gene>
    <name evidence="1" type="ORF">PtrM4_097940</name>
</gene>
<dbReference type="OrthoDB" id="428577at2759"/>
<dbReference type="SUPFAM" id="SSF54236">
    <property type="entry name" value="Ubiquitin-like"/>
    <property type="match status" value="1"/>
</dbReference>
<dbReference type="RefSeq" id="XP_001933871.1">
    <property type="nucleotide sequence ID" value="XM_001933836.1"/>
</dbReference>
<reference evidence="1 2" key="1">
    <citation type="journal article" date="2018" name="BMC Genomics">
        <title>Comparative genomics of the wheat fungal pathogen Pyrenophora tritici-repentis reveals chromosomal variations and genome plasticity.</title>
        <authorList>
            <person name="Moolhuijzen P."/>
            <person name="See P.T."/>
            <person name="Hane J.K."/>
            <person name="Shi G."/>
            <person name="Liu Z."/>
            <person name="Oliver R.P."/>
            <person name="Moffat C.S."/>
        </authorList>
    </citation>
    <scope>NUCLEOTIDE SEQUENCE [LARGE SCALE GENOMIC DNA]</scope>
    <source>
        <strain evidence="1">M4</strain>
    </source>
</reference>
<dbReference type="InterPro" id="IPR029071">
    <property type="entry name" value="Ubiquitin-like_domsf"/>
</dbReference>
<dbReference type="SMART" id="SM00213">
    <property type="entry name" value="UBQ"/>
    <property type="match status" value="1"/>
</dbReference>
<evidence type="ECO:0000313" key="1">
    <source>
        <dbReference type="EMBL" id="KAF7572294.1"/>
    </source>
</evidence>
<comment type="caution">
    <text evidence="1">The sequence shown here is derived from an EMBL/GenBank/DDBJ whole genome shotgun (WGS) entry which is preliminary data.</text>
</comment>
<dbReference type="OMA" id="PEWRRIT"/>
<dbReference type="AlphaFoldDB" id="A0A2W1DQZ0"/>
<dbReference type="Gene3D" id="3.10.20.90">
    <property type="entry name" value="Phosphatidylinositol 3-kinase Catalytic Subunit, Chain A, domain 1"/>
    <property type="match status" value="1"/>
</dbReference>
<dbReference type="GeneID" id="6341769"/>
<dbReference type="Pfam" id="PF00240">
    <property type="entry name" value="ubiquitin"/>
    <property type="match status" value="1"/>
</dbReference>
<organism evidence="1 2">
    <name type="scientific">Pyrenophora tritici-repentis</name>
    <dbReference type="NCBI Taxonomy" id="45151"/>
    <lineage>
        <taxon>Eukaryota</taxon>
        <taxon>Fungi</taxon>
        <taxon>Dikarya</taxon>
        <taxon>Ascomycota</taxon>
        <taxon>Pezizomycotina</taxon>
        <taxon>Dothideomycetes</taxon>
        <taxon>Pleosporomycetidae</taxon>
        <taxon>Pleosporales</taxon>
        <taxon>Pleosporineae</taxon>
        <taxon>Pleosporaceae</taxon>
        <taxon>Pyrenophora</taxon>
    </lineage>
</organism>
<dbReference type="PANTHER" id="PTHR10666">
    <property type="entry name" value="UBIQUITIN"/>
    <property type="match status" value="1"/>
</dbReference>